<dbReference type="EMBL" id="FWWW01000123">
    <property type="protein sequence ID" value="SMC00719.1"/>
    <property type="molecule type" value="Genomic_DNA"/>
</dbReference>
<evidence type="ECO:0000313" key="2">
    <source>
        <dbReference type="Proteomes" id="UP000192266"/>
    </source>
</evidence>
<protein>
    <submittedName>
        <fullName evidence="1">Uncharacterized protein</fullName>
    </submittedName>
</protein>
<name>A0A1W1W524_9BACT</name>
<evidence type="ECO:0000313" key="1">
    <source>
        <dbReference type="EMBL" id="SMC00719.1"/>
    </source>
</evidence>
<dbReference type="OrthoDB" id="9799912at2"/>
<keyword evidence="2" id="KW-1185">Reference proteome</keyword>
<gene>
    <name evidence="1" type="ORF">SAMN00120144_4306</name>
</gene>
<dbReference type="RefSeq" id="WP_143435174.1">
    <property type="nucleotide sequence ID" value="NZ_FWWW01000123.1"/>
</dbReference>
<dbReference type="Proteomes" id="UP000192266">
    <property type="component" value="Unassembled WGS sequence"/>
</dbReference>
<organism evidence="1 2">
    <name type="scientific">Hymenobacter roseosalivarius DSM 11622</name>
    <dbReference type="NCBI Taxonomy" id="645990"/>
    <lineage>
        <taxon>Bacteria</taxon>
        <taxon>Pseudomonadati</taxon>
        <taxon>Bacteroidota</taxon>
        <taxon>Cytophagia</taxon>
        <taxon>Cytophagales</taxon>
        <taxon>Hymenobacteraceae</taxon>
        <taxon>Hymenobacter</taxon>
    </lineage>
</organism>
<sequence>MTGRHWWLVAQVLFSLKTVDIRRILTHADYSKLSKKQLQDL</sequence>
<accession>A0A1W1W524</accession>
<dbReference type="AlphaFoldDB" id="A0A1W1W524"/>
<proteinExistence type="predicted"/>
<reference evidence="1 2" key="1">
    <citation type="submission" date="2017-04" db="EMBL/GenBank/DDBJ databases">
        <authorList>
            <person name="Afonso C.L."/>
            <person name="Miller P.J."/>
            <person name="Scott M.A."/>
            <person name="Spackman E."/>
            <person name="Goraichik I."/>
            <person name="Dimitrov K.M."/>
            <person name="Suarez D.L."/>
            <person name="Swayne D.E."/>
        </authorList>
    </citation>
    <scope>NUCLEOTIDE SEQUENCE [LARGE SCALE GENOMIC DNA]</scope>
    <source>
        <strain evidence="1 2">DSM 11622</strain>
    </source>
</reference>